<keyword evidence="6" id="KW-1185">Reference proteome</keyword>
<dbReference type="Pfam" id="PF02661">
    <property type="entry name" value="Fic"/>
    <property type="match status" value="1"/>
</dbReference>
<dbReference type="PROSITE" id="PS51459">
    <property type="entry name" value="FIDO"/>
    <property type="match status" value="1"/>
</dbReference>
<evidence type="ECO:0000313" key="6">
    <source>
        <dbReference type="Proteomes" id="UP000241818"/>
    </source>
</evidence>
<dbReference type="Gene3D" id="1.10.3290.10">
    <property type="entry name" value="Fido-like domain"/>
    <property type="match status" value="1"/>
</dbReference>
<proteinExistence type="predicted"/>
<accession>A0A2T3APL1</accession>
<dbReference type="GO" id="GO:0005524">
    <property type="term" value="F:ATP binding"/>
    <property type="evidence" value="ECO:0007669"/>
    <property type="project" value="UniProtKB-KW"/>
</dbReference>
<dbReference type="OrthoDB" id="439046at2759"/>
<evidence type="ECO:0000259" key="3">
    <source>
        <dbReference type="PROSITE" id="PS50181"/>
    </source>
</evidence>
<dbReference type="PANTHER" id="PTHR13504:SF38">
    <property type="entry name" value="FIDO DOMAIN-CONTAINING PROTEIN"/>
    <property type="match status" value="1"/>
</dbReference>
<dbReference type="AlphaFoldDB" id="A0A2T3APL1"/>
<name>A0A2T3APL1_AMORE</name>
<organism evidence="5 6">
    <name type="scientific">Amorphotheca resinae ATCC 22711</name>
    <dbReference type="NCBI Taxonomy" id="857342"/>
    <lineage>
        <taxon>Eukaryota</taxon>
        <taxon>Fungi</taxon>
        <taxon>Dikarya</taxon>
        <taxon>Ascomycota</taxon>
        <taxon>Pezizomycotina</taxon>
        <taxon>Leotiomycetes</taxon>
        <taxon>Helotiales</taxon>
        <taxon>Amorphothecaceae</taxon>
        <taxon>Amorphotheca</taxon>
    </lineage>
</organism>
<feature type="active site" evidence="1">
    <location>
        <position position="589"/>
    </location>
</feature>
<dbReference type="PANTHER" id="PTHR13504">
    <property type="entry name" value="FIDO DOMAIN-CONTAINING PROTEIN DDB_G0283145"/>
    <property type="match status" value="1"/>
</dbReference>
<dbReference type="Pfam" id="PF00646">
    <property type="entry name" value="F-box"/>
    <property type="match status" value="1"/>
</dbReference>
<dbReference type="EMBL" id="KZ679019">
    <property type="protein sequence ID" value="PSS06932.1"/>
    <property type="molecule type" value="Genomic_DNA"/>
</dbReference>
<dbReference type="RefSeq" id="XP_024716588.1">
    <property type="nucleotide sequence ID" value="XM_024867789.1"/>
</dbReference>
<evidence type="ECO:0008006" key="7">
    <source>
        <dbReference type="Google" id="ProtNLM"/>
    </source>
</evidence>
<dbReference type="GeneID" id="36575870"/>
<sequence length="678" mass="76333">MASHSGLTVDEFRLLSWTRPELSRNTIQPESLERHCPLDNGRLEGHHTVSPSNIQVRLFDTGDLRALPLEIAYLILSLLDLRSLTDFRAVSWGCRALVDSLPQYKAIIQHAPNALRALLSTHMAVHFTTPNLFEALCTQVCFGCGQFGPFLDLFTCYRYCLACVIDSNDLLSTPISTAKREFNLTSRMIRTLPTCLSLPGQYTESERTYQRRISLVRVQSIMATRTAQPDHHALSRRRQGQLGTSLLQPSIQQAPQRWDGHGQNPYRFMPMKRRVRFPNIHISHTHISNAPISARLTLSYCQYNIVMAHPFEGLGMPSSPPASSNNLSQALQRTLSKGFPHWGSFAGKAVRATFTIKMDGNYDYFYTSDDPDELFELAQGFFEEIQIMAAALSENQASAYGEFLTTAFAELIFGSNLIENAGLGHDVTIRICKVIFEGRIEPSTIQLRDDEYEQALEELKLRHLESDHSTVIRSRAEIVQHALALKYLTTHMIELNKPLSEELLLQTHEILTDGIDGPDGDQSATYSGIYRTEVVIAGFSNFTHPGQIHSAMRALVADFNNDMKRAEEKGELDPYYLAAKYCHKFVNIHPFLDGNGRVCRLLLNAILLKYAGIVVVLGEKEQERETYLEIASRGSMDEQVPEDERSRVPWGGLASYVIKKGTMKMEALRDTLKMASNA</sequence>
<evidence type="ECO:0000259" key="4">
    <source>
        <dbReference type="PROSITE" id="PS51459"/>
    </source>
</evidence>
<evidence type="ECO:0000313" key="5">
    <source>
        <dbReference type="EMBL" id="PSS06932.1"/>
    </source>
</evidence>
<protein>
    <recommendedName>
        <fullName evidence="7">F-box domain-containing protein</fullName>
    </recommendedName>
</protein>
<dbReference type="InterPro" id="IPR036597">
    <property type="entry name" value="Fido-like_dom_sf"/>
</dbReference>
<evidence type="ECO:0000256" key="1">
    <source>
        <dbReference type="PIRSR" id="PIRSR640198-1"/>
    </source>
</evidence>
<dbReference type="Proteomes" id="UP000241818">
    <property type="component" value="Unassembled WGS sequence"/>
</dbReference>
<dbReference type="SUPFAM" id="SSF81383">
    <property type="entry name" value="F-box domain"/>
    <property type="match status" value="1"/>
</dbReference>
<dbReference type="InterPro" id="IPR001810">
    <property type="entry name" value="F-box_dom"/>
</dbReference>
<keyword evidence="2" id="KW-0067">ATP-binding</keyword>
<gene>
    <name evidence="5" type="ORF">M430DRAFT_45772</name>
</gene>
<feature type="binding site" evidence="2">
    <location>
        <begin position="593"/>
        <end position="600"/>
    </location>
    <ligand>
        <name>ATP</name>
        <dbReference type="ChEBI" id="CHEBI:30616"/>
    </ligand>
</feature>
<feature type="domain" description="F-box" evidence="3">
    <location>
        <begin position="61"/>
        <end position="107"/>
    </location>
</feature>
<feature type="domain" description="Fido" evidence="4">
    <location>
        <begin position="499"/>
        <end position="659"/>
    </location>
</feature>
<dbReference type="InParanoid" id="A0A2T3APL1"/>
<dbReference type="InterPro" id="IPR040198">
    <property type="entry name" value="Fido_containing"/>
</dbReference>
<dbReference type="InterPro" id="IPR036047">
    <property type="entry name" value="F-box-like_dom_sf"/>
</dbReference>
<reference evidence="5 6" key="1">
    <citation type="journal article" date="2018" name="New Phytol.">
        <title>Comparative genomics and transcriptomics depict ericoid mycorrhizal fungi as versatile saprotrophs and plant mutualists.</title>
        <authorList>
            <person name="Martino E."/>
            <person name="Morin E."/>
            <person name="Grelet G.A."/>
            <person name="Kuo A."/>
            <person name="Kohler A."/>
            <person name="Daghino S."/>
            <person name="Barry K.W."/>
            <person name="Cichocki N."/>
            <person name="Clum A."/>
            <person name="Dockter R.B."/>
            <person name="Hainaut M."/>
            <person name="Kuo R.C."/>
            <person name="LaButti K."/>
            <person name="Lindahl B.D."/>
            <person name="Lindquist E.A."/>
            <person name="Lipzen A."/>
            <person name="Khouja H.R."/>
            <person name="Magnuson J."/>
            <person name="Murat C."/>
            <person name="Ohm R.A."/>
            <person name="Singer S.W."/>
            <person name="Spatafora J.W."/>
            <person name="Wang M."/>
            <person name="Veneault-Fourrey C."/>
            <person name="Henrissat B."/>
            <person name="Grigoriev I.V."/>
            <person name="Martin F.M."/>
            <person name="Perotto S."/>
        </authorList>
    </citation>
    <scope>NUCLEOTIDE SEQUENCE [LARGE SCALE GENOMIC DNA]</scope>
    <source>
        <strain evidence="5 6">ATCC 22711</strain>
    </source>
</reference>
<dbReference type="PROSITE" id="PS50181">
    <property type="entry name" value="FBOX"/>
    <property type="match status" value="1"/>
</dbReference>
<keyword evidence="2" id="KW-0547">Nucleotide-binding</keyword>
<evidence type="ECO:0000256" key="2">
    <source>
        <dbReference type="PIRSR" id="PIRSR640198-2"/>
    </source>
</evidence>
<dbReference type="SUPFAM" id="SSF140931">
    <property type="entry name" value="Fic-like"/>
    <property type="match status" value="1"/>
</dbReference>
<dbReference type="InterPro" id="IPR003812">
    <property type="entry name" value="Fido"/>
</dbReference>